<dbReference type="Proteomes" id="UP000546173">
    <property type="component" value="Unassembled WGS sequence"/>
</dbReference>
<dbReference type="GO" id="GO:0043190">
    <property type="term" value="C:ATP-binding cassette (ABC) transporter complex"/>
    <property type="evidence" value="ECO:0007669"/>
    <property type="project" value="InterPro"/>
</dbReference>
<dbReference type="EMBL" id="JACMYH010000001">
    <property type="protein sequence ID" value="MBC2678599.1"/>
    <property type="molecule type" value="Genomic_DNA"/>
</dbReference>
<evidence type="ECO:0000259" key="2">
    <source>
        <dbReference type="Pfam" id="PF04069"/>
    </source>
</evidence>
<reference evidence="3 4" key="1">
    <citation type="submission" date="2020-08" db="EMBL/GenBank/DDBJ databases">
        <title>Pseudomonas sp. nov.</title>
        <authorList>
            <person name="Gieschler S."/>
            <person name="Fiedler G."/>
            <person name="Brinks E."/>
            <person name="Boehnlein C."/>
            <person name="Franz C.M.A.P."/>
            <person name="Kabisch J."/>
        </authorList>
    </citation>
    <scope>NUCLEOTIDE SEQUENCE [LARGE SCALE GENOMIC DNA]</scope>
    <source>
        <strain evidence="3 4">MBT-2</strain>
    </source>
</reference>
<dbReference type="Gene3D" id="3.40.190.120">
    <property type="entry name" value="Osmoprotection protein (prox), domain 2"/>
    <property type="match status" value="1"/>
</dbReference>
<accession>A0A7X1KTD4</accession>
<evidence type="ECO:0000313" key="4">
    <source>
        <dbReference type="Proteomes" id="UP000546173"/>
    </source>
</evidence>
<dbReference type="RefSeq" id="WP_122479649.1">
    <property type="nucleotide sequence ID" value="NZ_JACMYH010000001.1"/>
</dbReference>
<dbReference type="Pfam" id="PF04069">
    <property type="entry name" value="OpuAC"/>
    <property type="match status" value="1"/>
</dbReference>
<keyword evidence="1" id="KW-0732">Signal</keyword>
<dbReference type="SUPFAM" id="SSF53850">
    <property type="entry name" value="Periplasmic binding protein-like II"/>
    <property type="match status" value="1"/>
</dbReference>
<comment type="caution">
    <text evidence="3">The sequence shown here is derived from an EMBL/GenBank/DDBJ whole genome shotgun (WGS) entry which is preliminary data.</text>
</comment>
<dbReference type="InterPro" id="IPR007210">
    <property type="entry name" value="ABC_Gly_betaine_transp_sub-bd"/>
</dbReference>
<proteinExistence type="predicted"/>
<sequence length="304" mass="33529">MKKLSIVLGLALLCAGVVHAADRPVIRLGARVFTEQTVLAAITAQYLGSKGYDVRVTGGLGSNLARSAQESGQLDMLWEYTGVSLVSYNHIDEKLDSAATYARVKQLDAQKGLVWLTPSRFSNTYALALPEEVAKAYPQVNTISQLNQVLIDEPKKGHILALDTEFANRSDGLVGLTQTYDLKFTRRDIRQMDAGLVYTALRNGQVFTGLVYTTDGRLNAFKLKLLEDDLEYFPDYTAAPVVRQQLLDAHPQLAAQLKPLAEMLDDATMRELNAQVDVEHRSPTVVAAEFLKAHPITDQAQEKP</sequence>
<dbReference type="AlphaFoldDB" id="A0A7X1KTD4"/>
<keyword evidence="4" id="KW-1185">Reference proteome</keyword>
<organism evidence="3 4">
    <name type="scientific">Pseudomonas baltica</name>
    <dbReference type="NCBI Taxonomy" id="2762576"/>
    <lineage>
        <taxon>Bacteria</taxon>
        <taxon>Pseudomonadati</taxon>
        <taxon>Pseudomonadota</taxon>
        <taxon>Gammaproteobacteria</taxon>
        <taxon>Pseudomonadales</taxon>
        <taxon>Pseudomonadaceae</taxon>
        <taxon>Pseudomonas</taxon>
    </lineage>
</organism>
<evidence type="ECO:0000313" key="3">
    <source>
        <dbReference type="EMBL" id="MBC2678599.1"/>
    </source>
</evidence>
<feature type="chain" id="PRO_5031346705" evidence="1">
    <location>
        <begin position="21"/>
        <end position="304"/>
    </location>
</feature>
<dbReference type="Gene3D" id="3.40.190.10">
    <property type="entry name" value="Periplasmic binding protein-like II"/>
    <property type="match status" value="1"/>
</dbReference>
<name>A0A7X1KTD4_9PSED</name>
<dbReference type="CDD" id="cd13611">
    <property type="entry name" value="PBP2_YehZ"/>
    <property type="match status" value="1"/>
</dbReference>
<dbReference type="GO" id="GO:0022857">
    <property type="term" value="F:transmembrane transporter activity"/>
    <property type="evidence" value="ECO:0007669"/>
    <property type="project" value="InterPro"/>
</dbReference>
<evidence type="ECO:0000256" key="1">
    <source>
        <dbReference type="SAM" id="SignalP"/>
    </source>
</evidence>
<protein>
    <submittedName>
        <fullName evidence="3">Glycine betaine ABC transporter substrate-binding protein</fullName>
    </submittedName>
</protein>
<gene>
    <name evidence="3" type="ORF">H7993_09370</name>
</gene>
<feature type="signal peptide" evidence="1">
    <location>
        <begin position="1"/>
        <end position="20"/>
    </location>
</feature>
<feature type="domain" description="ABC-type glycine betaine transport system substrate-binding" evidence="2">
    <location>
        <begin position="26"/>
        <end position="292"/>
    </location>
</feature>